<accession>A0A1D8TP33</accession>
<dbReference type="AlphaFoldDB" id="A0A1D8TP33"/>
<proteinExistence type="predicted"/>
<name>A0A1D8TP33_9CYAN</name>
<evidence type="ECO:0000313" key="2">
    <source>
        <dbReference type="Proteomes" id="UP000177870"/>
    </source>
</evidence>
<protein>
    <submittedName>
        <fullName evidence="1">Uncharacterized protein</fullName>
    </submittedName>
</protein>
<dbReference type="EMBL" id="CP017599">
    <property type="protein sequence ID" value="AOW99322.1"/>
    <property type="molecule type" value="Genomic_DNA"/>
</dbReference>
<dbReference type="KEGG" id="mpro:BJP34_07485"/>
<evidence type="ECO:0000313" key="1">
    <source>
        <dbReference type="EMBL" id="AOW99322.1"/>
    </source>
</evidence>
<sequence>MLIRQGILVSRTFLSFADFSINTDIGNIDPVLMQSASGAFDGSRSWRMGLCAIAVFRTCLDAEREWFEFTVRQLSLVLMQSLMGETPKTAQITLINKFYTFYA</sequence>
<gene>
    <name evidence="1" type="ORF">BJP34_07485</name>
</gene>
<dbReference type="Proteomes" id="UP000177870">
    <property type="component" value="Chromosome"/>
</dbReference>
<organism evidence="1 2">
    <name type="scientific">Moorena producens PAL-8-15-08-1</name>
    <dbReference type="NCBI Taxonomy" id="1458985"/>
    <lineage>
        <taxon>Bacteria</taxon>
        <taxon>Bacillati</taxon>
        <taxon>Cyanobacteriota</taxon>
        <taxon>Cyanophyceae</taxon>
        <taxon>Coleofasciculales</taxon>
        <taxon>Coleofasciculaceae</taxon>
        <taxon>Moorena</taxon>
    </lineage>
</organism>
<reference evidence="2" key="1">
    <citation type="submission" date="2016-10" db="EMBL/GenBank/DDBJ databases">
        <title>Comparative genomics uncovers the prolific and rare metabolic potential of the cyanobacterial genus Moorea.</title>
        <authorList>
            <person name="Leao T."/>
            <person name="Castelao G."/>
            <person name="Korobeynikov A."/>
            <person name="Monroe E.A."/>
            <person name="Podell S."/>
            <person name="Glukhov E."/>
            <person name="Allen E."/>
            <person name="Gerwick W.H."/>
            <person name="Gerwick L."/>
        </authorList>
    </citation>
    <scope>NUCLEOTIDE SEQUENCE [LARGE SCALE GENOMIC DNA]</scope>
    <source>
        <strain evidence="2">PAL-8-15-08-1</strain>
    </source>
</reference>